<dbReference type="Proteomes" id="UP000719412">
    <property type="component" value="Unassembled WGS sequence"/>
</dbReference>
<reference evidence="3" key="1">
    <citation type="journal article" date="2020" name="J Insects Food Feed">
        <title>The yellow mealworm (Tenebrio molitor) genome: a resource for the emerging insects as food and feed industry.</title>
        <authorList>
            <person name="Eriksson T."/>
            <person name="Andere A."/>
            <person name="Kelstrup H."/>
            <person name="Emery V."/>
            <person name="Picard C."/>
        </authorList>
    </citation>
    <scope>NUCLEOTIDE SEQUENCE</scope>
    <source>
        <strain evidence="3">Stoneville</strain>
        <tissue evidence="3">Whole head</tissue>
    </source>
</reference>
<dbReference type="Pfam" id="PF13837">
    <property type="entry name" value="Myb_DNA-bind_4"/>
    <property type="match status" value="1"/>
</dbReference>
<sequence>METAVEVDDEGEERDIEASPKQSGKKWTDEEILLLIRTMESNYEQFNTKLKKTVFDDIAKQMNKVLNQSLTGQQIDTKWKGLKLMYKKVKAHNDTSGNAPKQWKFYNAIDMFLAKKPEINPVAVASSSGEDVEQNSKEKPKKKKDEVERRHQERLQRQDRFLDLFQQFLEKKD</sequence>
<evidence type="ECO:0000259" key="2">
    <source>
        <dbReference type="Pfam" id="PF13837"/>
    </source>
</evidence>
<feature type="domain" description="Myb/SANT-like DNA-binding" evidence="2">
    <location>
        <begin position="25"/>
        <end position="111"/>
    </location>
</feature>
<keyword evidence="4" id="KW-1185">Reference proteome</keyword>
<proteinExistence type="predicted"/>
<feature type="compositionally biased region" description="Acidic residues" evidence="1">
    <location>
        <begin position="1"/>
        <end position="15"/>
    </location>
</feature>
<evidence type="ECO:0000256" key="1">
    <source>
        <dbReference type="SAM" id="MobiDB-lite"/>
    </source>
</evidence>
<feature type="region of interest" description="Disordered" evidence="1">
    <location>
        <begin position="124"/>
        <end position="154"/>
    </location>
</feature>
<comment type="caution">
    <text evidence="3">The sequence shown here is derived from an EMBL/GenBank/DDBJ whole genome shotgun (WGS) entry which is preliminary data.</text>
</comment>
<feature type="compositionally biased region" description="Basic and acidic residues" evidence="1">
    <location>
        <begin position="134"/>
        <end position="154"/>
    </location>
</feature>
<accession>A0A8J6H8N1</accession>
<gene>
    <name evidence="3" type="ORF">GEV33_012764</name>
</gene>
<name>A0A8J6H8N1_TENMO</name>
<reference evidence="3" key="2">
    <citation type="submission" date="2021-08" db="EMBL/GenBank/DDBJ databases">
        <authorList>
            <person name="Eriksson T."/>
        </authorList>
    </citation>
    <scope>NUCLEOTIDE SEQUENCE</scope>
    <source>
        <strain evidence="3">Stoneville</strain>
        <tissue evidence="3">Whole head</tissue>
    </source>
</reference>
<dbReference type="InterPro" id="IPR044822">
    <property type="entry name" value="Myb_DNA-bind_4"/>
</dbReference>
<protein>
    <recommendedName>
        <fullName evidence="2">Myb/SANT-like DNA-binding domain-containing protein</fullName>
    </recommendedName>
</protein>
<feature type="region of interest" description="Disordered" evidence="1">
    <location>
        <begin position="1"/>
        <end position="25"/>
    </location>
</feature>
<dbReference type="EMBL" id="JABDTM020027759">
    <property type="protein sequence ID" value="KAH0810028.1"/>
    <property type="molecule type" value="Genomic_DNA"/>
</dbReference>
<dbReference type="Gene3D" id="1.10.10.60">
    <property type="entry name" value="Homeodomain-like"/>
    <property type="match status" value="1"/>
</dbReference>
<organism evidence="3 4">
    <name type="scientific">Tenebrio molitor</name>
    <name type="common">Yellow mealworm beetle</name>
    <dbReference type="NCBI Taxonomy" id="7067"/>
    <lineage>
        <taxon>Eukaryota</taxon>
        <taxon>Metazoa</taxon>
        <taxon>Ecdysozoa</taxon>
        <taxon>Arthropoda</taxon>
        <taxon>Hexapoda</taxon>
        <taxon>Insecta</taxon>
        <taxon>Pterygota</taxon>
        <taxon>Neoptera</taxon>
        <taxon>Endopterygota</taxon>
        <taxon>Coleoptera</taxon>
        <taxon>Polyphaga</taxon>
        <taxon>Cucujiformia</taxon>
        <taxon>Tenebrionidae</taxon>
        <taxon>Tenebrio</taxon>
    </lineage>
</organism>
<evidence type="ECO:0000313" key="3">
    <source>
        <dbReference type="EMBL" id="KAH0810028.1"/>
    </source>
</evidence>
<dbReference type="PANTHER" id="PTHR47595">
    <property type="entry name" value="HEAT SHOCK 70 KDA PROTEIN 14"/>
    <property type="match status" value="1"/>
</dbReference>
<evidence type="ECO:0000313" key="4">
    <source>
        <dbReference type="Proteomes" id="UP000719412"/>
    </source>
</evidence>
<dbReference type="PANTHER" id="PTHR47595:SF1">
    <property type="entry name" value="MYB_SANT-LIKE DNA-BINDING DOMAIN-CONTAINING PROTEIN"/>
    <property type="match status" value="1"/>
</dbReference>
<dbReference type="AlphaFoldDB" id="A0A8J6H8N1"/>